<protein>
    <recommendedName>
        <fullName evidence="1">Nucleotidyl transferase domain-containing protein</fullName>
    </recommendedName>
</protein>
<dbReference type="RefSeq" id="WP_018966479.1">
    <property type="nucleotide sequence ID" value="NZ_KB899210.1"/>
</dbReference>
<evidence type="ECO:0000313" key="3">
    <source>
        <dbReference type="Proteomes" id="UP000027442"/>
    </source>
</evidence>
<evidence type="ECO:0000259" key="1">
    <source>
        <dbReference type="Pfam" id="PF00483"/>
    </source>
</evidence>
<gene>
    <name evidence="2" type="ORF">HMPREF1991_00169</name>
</gene>
<proteinExistence type="predicted"/>
<dbReference type="EMBL" id="JNGW01000012">
    <property type="protein sequence ID" value="KDR53802.1"/>
    <property type="molecule type" value="Genomic_DNA"/>
</dbReference>
<evidence type="ECO:0000313" key="2">
    <source>
        <dbReference type="EMBL" id="KDR53802.1"/>
    </source>
</evidence>
<feature type="domain" description="Nucleotidyl transferase" evidence="1">
    <location>
        <begin position="28"/>
        <end position="226"/>
    </location>
</feature>
<comment type="caution">
    <text evidence="2">The sequence shown here is derived from an EMBL/GenBank/DDBJ whole genome shotgun (WGS) entry which is preliminary data.</text>
</comment>
<dbReference type="SUPFAM" id="SSF53448">
    <property type="entry name" value="Nucleotide-diphospho-sugar transferases"/>
    <property type="match status" value="1"/>
</dbReference>
<dbReference type="AlphaFoldDB" id="A0A069QM96"/>
<dbReference type="Pfam" id="PF00483">
    <property type="entry name" value="NTP_transferase"/>
    <property type="match status" value="1"/>
</dbReference>
<dbReference type="Gene3D" id="3.90.550.10">
    <property type="entry name" value="Spore Coat Polysaccharide Biosynthesis Protein SpsA, Chain A"/>
    <property type="match status" value="1"/>
</dbReference>
<dbReference type="InterPro" id="IPR029044">
    <property type="entry name" value="Nucleotide-diphossugar_trans"/>
</dbReference>
<reference evidence="2 3" key="1">
    <citation type="submission" date="2013-08" db="EMBL/GenBank/DDBJ databases">
        <authorList>
            <person name="Weinstock G."/>
            <person name="Sodergren E."/>
            <person name="Wylie T."/>
            <person name="Fulton L."/>
            <person name="Fulton R."/>
            <person name="Fronick C."/>
            <person name="O'Laughlin M."/>
            <person name="Godfrey J."/>
            <person name="Miner T."/>
            <person name="Herter B."/>
            <person name="Appelbaum E."/>
            <person name="Cordes M."/>
            <person name="Lek S."/>
            <person name="Wollam A."/>
            <person name="Pepin K.H."/>
            <person name="Palsikar V.B."/>
            <person name="Mitreva M."/>
            <person name="Wilson R.K."/>
        </authorList>
    </citation>
    <scope>NUCLEOTIDE SEQUENCE [LARGE SCALE GENOMIC DNA]</scope>
    <source>
        <strain evidence="2 3">ATCC 15930</strain>
    </source>
</reference>
<dbReference type="PATRIC" id="fig|1122985.7.peg.178"/>
<dbReference type="Proteomes" id="UP000027442">
    <property type="component" value="Unassembled WGS sequence"/>
</dbReference>
<dbReference type="HOGENOM" id="CLU_077108_0_0_10"/>
<dbReference type="eggNOG" id="COG1209">
    <property type="taxonomic scope" value="Bacteria"/>
</dbReference>
<dbReference type="InterPro" id="IPR005835">
    <property type="entry name" value="NTP_transferase_dom"/>
</dbReference>
<name>A0A069QM96_HOYLO</name>
<keyword evidence="3" id="KW-1185">Reference proteome</keyword>
<organism evidence="2 3">
    <name type="scientific">Hoylesella loescheii DSM 19665 = JCM 12249 = ATCC 15930</name>
    <dbReference type="NCBI Taxonomy" id="1122985"/>
    <lineage>
        <taxon>Bacteria</taxon>
        <taxon>Pseudomonadati</taxon>
        <taxon>Bacteroidota</taxon>
        <taxon>Bacteroidia</taxon>
        <taxon>Bacteroidales</taxon>
        <taxon>Prevotellaceae</taxon>
        <taxon>Hoylesella</taxon>
    </lineage>
</organism>
<accession>A0A069QM96</accession>
<sequence>MKPTLLLLAAGMGSRYGGLKQLDGLGPNGETIMDYSIYDAIKAGFGKIVFVIRKDFEKDFKEKILSKYEGHIPAELVFQSLDALPDGFTVPEGREKPWGTNHAVMMAKDVIKEPFCVINCDDFYNRDSFMVLGKFLAELPENAKNTYAMVGFRVGNTLSENGTVARGVCSTDESGLLTTVVERTEIMRVDGKVCYKDEQGQWVAIADNTPVSMNMWGFTPDYFEYSEAYFKEFLADEKNRTNLKAEFFIPLMVNKLVNDKTATVKVLDTTSKWFGVTYSADREGTVERIQSLVNEGVYPAKLF</sequence>